<evidence type="ECO:0000313" key="2">
    <source>
        <dbReference type="Proteomes" id="UP000828390"/>
    </source>
</evidence>
<gene>
    <name evidence="1" type="ORF">DPMN_040275</name>
</gene>
<comment type="caution">
    <text evidence="1">The sequence shown here is derived from an EMBL/GenBank/DDBJ whole genome shotgun (WGS) entry which is preliminary data.</text>
</comment>
<reference evidence="1" key="1">
    <citation type="journal article" date="2019" name="bioRxiv">
        <title>The Genome of the Zebra Mussel, Dreissena polymorpha: A Resource for Invasive Species Research.</title>
        <authorList>
            <person name="McCartney M.A."/>
            <person name="Auch B."/>
            <person name="Kono T."/>
            <person name="Mallez S."/>
            <person name="Zhang Y."/>
            <person name="Obille A."/>
            <person name="Becker A."/>
            <person name="Abrahante J.E."/>
            <person name="Garbe J."/>
            <person name="Badalamenti J.P."/>
            <person name="Herman A."/>
            <person name="Mangelson H."/>
            <person name="Liachko I."/>
            <person name="Sullivan S."/>
            <person name="Sone E.D."/>
            <person name="Koren S."/>
            <person name="Silverstein K.A.T."/>
            <person name="Beckman K.B."/>
            <person name="Gohl D.M."/>
        </authorList>
    </citation>
    <scope>NUCLEOTIDE SEQUENCE</scope>
    <source>
        <strain evidence="1">Duluth1</strain>
        <tissue evidence="1">Whole animal</tissue>
    </source>
</reference>
<accession>A0A9D4HV54</accession>
<name>A0A9D4HV54_DREPO</name>
<keyword evidence="2" id="KW-1185">Reference proteome</keyword>
<dbReference type="AlphaFoldDB" id="A0A9D4HV54"/>
<organism evidence="1 2">
    <name type="scientific">Dreissena polymorpha</name>
    <name type="common">Zebra mussel</name>
    <name type="synonym">Mytilus polymorpha</name>
    <dbReference type="NCBI Taxonomy" id="45954"/>
    <lineage>
        <taxon>Eukaryota</taxon>
        <taxon>Metazoa</taxon>
        <taxon>Spiralia</taxon>
        <taxon>Lophotrochozoa</taxon>
        <taxon>Mollusca</taxon>
        <taxon>Bivalvia</taxon>
        <taxon>Autobranchia</taxon>
        <taxon>Heteroconchia</taxon>
        <taxon>Euheterodonta</taxon>
        <taxon>Imparidentia</taxon>
        <taxon>Neoheterodontei</taxon>
        <taxon>Myida</taxon>
        <taxon>Dreissenoidea</taxon>
        <taxon>Dreissenidae</taxon>
        <taxon>Dreissena</taxon>
    </lineage>
</organism>
<dbReference type="EMBL" id="JAIWYP010000011">
    <property type="protein sequence ID" value="KAH3733838.1"/>
    <property type="molecule type" value="Genomic_DNA"/>
</dbReference>
<proteinExistence type="predicted"/>
<dbReference type="Proteomes" id="UP000828390">
    <property type="component" value="Unassembled WGS sequence"/>
</dbReference>
<sequence>MSTCRIVQEACPHTSTWPAGVTCTPIGHFNSGSVKVARTDPSLAKVRSLCLWEFVTYKLSPVGLNAQCATAKQKT</sequence>
<evidence type="ECO:0000313" key="1">
    <source>
        <dbReference type="EMBL" id="KAH3733838.1"/>
    </source>
</evidence>
<protein>
    <submittedName>
        <fullName evidence="1">Uncharacterized protein</fullName>
    </submittedName>
</protein>
<reference evidence="1" key="2">
    <citation type="submission" date="2020-11" db="EMBL/GenBank/DDBJ databases">
        <authorList>
            <person name="McCartney M.A."/>
            <person name="Auch B."/>
            <person name="Kono T."/>
            <person name="Mallez S."/>
            <person name="Becker A."/>
            <person name="Gohl D.M."/>
            <person name="Silverstein K.A.T."/>
            <person name="Koren S."/>
            <person name="Bechman K.B."/>
            <person name="Herman A."/>
            <person name="Abrahante J.E."/>
            <person name="Garbe J."/>
        </authorList>
    </citation>
    <scope>NUCLEOTIDE SEQUENCE</scope>
    <source>
        <strain evidence="1">Duluth1</strain>
        <tissue evidence="1">Whole animal</tissue>
    </source>
</reference>